<evidence type="ECO:0000313" key="1">
    <source>
        <dbReference type="EMBL" id="JAE00091.1"/>
    </source>
</evidence>
<dbReference type="AlphaFoldDB" id="A0A0A9EQH5"/>
<reference evidence="1" key="2">
    <citation type="journal article" date="2015" name="Data Brief">
        <title>Shoot transcriptome of the giant reed, Arundo donax.</title>
        <authorList>
            <person name="Barrero R.A."/>
            <person name="Guerrero F.D."/>
            <person name="Moolhuijzen P."/>
            <person name="Goolsby J.A."/>
            <person name="Tidwell J."/>
            <person name="Bellgard S.E."/>
            <person name="Bellgard M.I."/>
        </authorList>
    </citation>
    <scope>NUCLEOTIDE SEQUENCE</scope>
    <source>
        <tissue evidence="1">Shoot tissue taken approximately 20 cm above the soil surface</tissue>
    </source>
</reference>
<sequence length="33" mass="3793">MYHSICILCQGPLLRGSNQHSEYSKPLPKELYS</sequence>
<organism evidence="1">
    <name type="scientific">Arundo donax</name>
    <name type="common">Giant reed</name>
    <name type="synonym">Donax arundinaceus</name>
    <dbReference type="NCBI Taxonomy" id="35708"/>
    <lineage>
        <taxon>Eukaryota</taxon>
        <taxon>Viridiplantae</taxon>
        <taxon>Streptophyta</taxon>
        <taxon>Embryophyta</taxon>
        <taxon>Tracheophyta</taxon>
        <taxon>Spermatophyta</taxon>
        <taxon>Magnoliopsida</taxon>
        <taxon>Liliopsida</taxon>
        <taxon>Poales</taxon>
        <taxon>Poaceae</taxon>
        <taxon>PACMAD clade</taxon>
        <taxon>Arundinoideae</taxon>
        <taxon>Arundineae</taxon>
        <taxon>Arundo</taxon>
    </lineage>
</organism>
<reference evidence="1" key="1">
    <citation type="submission" date="2014-09" db="EMBL/GenBank/DDBJ databases">
        <authorList>
            <person name="Magalhaes I.L.F."/>
            <person name="Oliveira U."/>
            <person name="Santos F.R."/>
            <person name="Vidigal T.H.D.A."/>
            <person name="Brescovit A.D."/>
            <person name="Santos A.J."/>
        </authorList>
    </citation>
    <scope>NUCLEOTIDE SEQUENCE</scope>
    <source>
        <tissue evidence="1">Shoot tissue taken approximately 20 cm above the soil surface</tissue>
    </source>
</reference>
<proteinExistence type="predicted"/>
<dbReference type="EMBL" id="GBRH01197805">
    <property type="protein sequence ID" value="JAE00091.1"/>
    <property type="molecule type" value="Transcribed_RNA"/>
</dbReference>
<accession>A0A0A9EQH5</accession>
<protein>
    <submittedName>
        <fullName evidence="1">Uncharacterized protein</fullName>
    </submittedName>
</protein>
<name>A0A0A9EQH5_ARUDO</name>